<organism evidence="2 3">
    <name type="scientific">Ooceraea biroi</name>
    <name type="common">Clonal raider ant</name>
    <name type="synonym">Cerapachys biroi</name>
    <dbReference type="NCBI Taxonomy" id="2015173"/>
    <lineage>
        <taxon>Eukaryota</taxon>
        <taxon>Metazoa</taxon>
        <taxon>Ecdysozoa</taxon>
        <taxon>Arthropoda</taxon>
        <taxon>Hexapoda</taxon>
        <taxon>Insecta</taxon>
        <taxon>Pterygota</taxon>
        <taxon>Neoptera</taxon>
        <taxon>Endopterygota</taxon>
        <taxon>Hymenoptera</taxon>
        <taxon>Apocrita</taxon>
        <taxon>Aculeata</taxon>
        <taxon>Formicoidea</taxon>
        <taxon>Formicidae</taxon>
        <taxon>Dorylinae</taxon>
        <taxon>Ooceraea</taxon>
    </lineage>
</organism>
<dbReference type="InterPro" id="IPR038606">
    <property type="entry name" value="To_sf"/>
</dbReference>
<gene>
    <name evidence="2" type="ORF">DMN91_011121</name>
</gene>
<reference evidence="2 3" key="1">
    <citation type="journal article" date="2018" name="Genome Res.">
        <title>The genomic architecture and molecular evolution of ant odorant receptors.</title>
        <authorList>
            <person name="McKenzie S.K."/>
            <person name="Kronauer D.J.C."/>
        </authorList>
    </citation>
    <scope>NUCLEOTIDE SEQUENCE [LARGE SCALE GENOMIC DNA]</scope>
    <source>
        <strain evidence="2">Clonal line C1</strain>
    </source>
</reference>
<dbReference type="InterPro" id="IPR010562">
    <property type="entry name" value="Haemolymph_juvenile_hormone-bd"/>
</dbReference>
<dbReference type="SMART" id="SM00700">
    <property type="entry name" value="JHBP"/>
    <property type="match status" value="1"/>
</dbReference>
<dbReference type="PANTHER" id="PTHR11008">
    <property type="entry name" value="PROTEIN TAKEOUT-LIKE PROTEIN"/>
    <property type="match status" value="1"/>
</dbReference>
<dbReference type="Pfam" id="PF06585">
    <property type="entry name" value="JHBP"/>
    <property type="match status" value="1"/>
</dbReference>
<proteinExistence type="predicted"/>
<dbReference type="OrthoDB" id="6380971at2759"/>
<evidence type="ECO:0000256" key="1">
    <source>
        <dbReference type="SAM" id="SignalP"/>
    </source>
</evidence>
<dbReference type="Gene3D" id="3.15.10.30">
    <property type="entry name" value="Haemolymph juvenile hormone binding protein"/>
    <property type="match status" value="1"/>
</dbReference>
<dbReference type="PANTHER" id="PTHR11008:SF9">
    <property type="entry name" value="PROTEIN TAKEOUT-LIKE PROTEIN"/>
    <property type="match status" value="1"/>
</dbReference>
<protein>
    <submittedName>
        <fullName evidence="2">Uncharacterized protein</fullName>
    </submittedName>
</protein>
<keyword evidence="1" id="KW-0732">Signal</keyword>
<dbReference type="AlphaFoldDB" id="A0A3L8DA82"/>
<feature type="chain" id="PRO_5018118917" evidence="1">
    <location>
        <begin position="28"/>
        <end position="327"/>
    </location>
</feature>
<dbReference type="Proteomes" id="UP000279307">
    <property type="component" value="Chromosome 11"/>
</dbReference>
<evidence type="ECO:0000313" key="3">
    <source>
        <dbReference type="Proteomes" id="UP000279307"/>
    </source>
</evidence>
<evidence type="ECO:0000313" key="2">
    <source>
        <dbReference type="EMBL" id="RLU17052.1"/>
    </source>
</evidence>
<feature type="signal peptide" evidence="1">
    <location>
        <begin position="1"/>
        <end position="27"/>
    </location>
</feature>
<sequence>MKCRAASRALTATCVVAFIGQAVVVHTFPADPLSSTLLDGIGNVANTATNFLTGVVKRQKELLHRVTDTATDYITSAVERPRNLLINATRVTTGVIDSAASRGLEIKLRRFLEKFRTRMRNGIPELGIPPLEPFTLDEIVIDTDNPEIGKVHLVIENLEVRKLSTFSIDRAKMSLIGPTIAINISIPEIYATGHYNISGILGDTYPIHGAGSFETNIYDFRVYVNTVLGYARGMYMKRFDLDFSLRAIKINLENFMGGEEIGEIMSKVFEELTPEVMDLIKPDVLPVIQDYVAGHVNETLHHLTMRDLFHVILGEYEFGDITHLLIP</sequence>
<dbReference type="EMBL" id="QOIP01000011">
    <property type="protein sequence ID" value="RLU17052.1"/>
    <property type="molecule type" value="Genomic_DNA"/>
</dbReference>
<accession>A0A3L8DA82</accession>
<dbReference type="InterPro" id="IPR017943">
    <property type="entry name" value="Bactericidal_perm-incr_a/b_dom"/>
</dbReference>
<comment type="caution">
    <text evidence="2">The sequence shown here is derived from an EMBL/GenBank/DDBJ whole genome shotgun (WGS) entry which is preliminary data.</text>
</comment>
<dbReference type="SUPFAM" id="SSF55394">
    <property type="entry name" value="Bactericidal permeability-increasing protein, BPI"/>
    <property type="match status" value="1"/>
</dbReference>
<dbReference type="GO" id="GO:0008289">
    <property type="term" value="F:lipid binding"/>
    <property type="evidence" value="ECO:0007669"/>
    <property type="project" value="InterPro"/>
</dbReference>
<name>A0A3L8DA82_OOCBI</name>